<gene>
    <name evidence="1" type="ORF">AWB70_01040</name>
</gene>
<dbReference type="Proteomes" id="UP000054740">
    <property type="component" value="Unassembled WGS sequence"/>
</dbReference>
<accession>A0A158FKN6</accession>
<organism evidence="1 2">
    <name type="scientific">Caballeronia cordobensis</name>
    <name type="common">Burkholderia cordobensis</name>
    <dbReference type="NCBI Taxonomy" id="1353886"/>
    <lineage>
        <taxon>Bacteria</taxon>
        <taxon>Pseudomonadati</taxon>
        <taxon>Pseudomonadota</taxon>
        <taxon>Betaproteobacteria</taxon>
        <taxon>Burkholderiales</taxon>
        <taxon>Burkholderiaceae</taxon>
        <taxon>Caballeronia</taxon>
    </lineage>
</organism>
<dbReference type="EMBL" id="FCNY02000002">
    <property type="protein sequence ID" value="SAL20428.1"/>
    <property type="molecule type" value="Genomic_DNA"/>
</dbReference>
<reference evidence="2" key="1">
    <citation type="submission" date="2016-01" db="EMBL/GenBank/DDBJ databases">
        <authorList>
            <person name="Peeters C."/>
        </authorList>
    </citation>
    <scope>NUCLEOTIDE SEQUENCE [LARGE SCALE GENOMIC DNA]</scope>
</reference>
<name>A0A158FKN6_CABCO</name>
<sequence>MKDSYFFGLAACIFIAPTVPAKFALGIGTAQLVLGLIAAARGK</sequence>
<dbReference type="RefSeq" id="WP_268760509.1">
    <property type="nucleotide sequence ID" value="NZ_FCNY02000002.1"/>
</dbReference>
<evidence type="ECO:0000313" key="1">
    <source>
        <dbReference type="EMBL" id="SAL20428.1"/>
    </source>
</evidence>
<dbReference type="AlphaFoldDB" id="A0A158FKN6"/>
<keyword evidence="2" id="KW-1185">Reference proteome</keyword>
<proteinExistence type="predicted"/>
<evidence type="ECO:0000313" key="2">
    <source>
        <dbReference type="Proteomes" id="UP000054740"/>
    </source>
</evidence>
<protein>
    <submittedName>
        <fullName evidence="1">Uncharacterized protein</fullName>
    </submittedName>
</protein>